<keyword evidence="3" id="KW-0067">ATP-binding</keyword>
<evidence type="ECO:0000313" key="7">
    <source>
        <dbReference type="Proteomes" id="UP000278733"/>
    </source>
</evidence>
<dbReference type="InterPro" id="IPR004491">
    <property type="entry name" value="HslU"/>
</dbReference>
<gene>
    <name evidence="6" type="primary">hslU_1</name>
    <name evidence="6" type="ORF">NCTC8284_03842</name>
</gene>
<dbReference type="PANTHER" id="PTHR48102">
    <property type="entry name" value="ATP-DEPENDENT CLP PROTEASE ATP-BINDING SUBUNIT CLPX-LIKE, MITOCHONDRIAL-RELATED"/>
    <property type="match status" value="1"/>
</dbReference>
<dbReference type="GO" id="GO:0051603">
    <property type="term" value="P:proteolysis involved in protein catabolic process"/>
    <property type="evidence" value="ECO:0007669"/>
    <property type="project" value="TreeGrafter"/>
</dbReference>
<keyword evidence="1" id="KW-0963">Cytoplasm</keyword>
<dbReference type="STRING" id="758.GCA_000730685_01673"/>
<dbReference type="GO" id="GO:0005524">
    <property type="term" value="F:ATP binding"/>
    <property type="evidence" value="ECO:0007669"/>
    <property type="project" value="UniProtKB-KW"/>
</dbReference>
<dbReference type="InterPro" id="IPR050052">
    <property type="entry name" value="ATP-dep_Clp_protease_ClpX"/>
</dbReference>
<dbReference type="GO" id="GO:0008233">
    <property type="term" value="F:peptidase activity"/>
    <property type="evidence" value="ECO:0007669"/>
    <property type="project" value="UniProtKB-KW"/>
</dbReference>
<proteinExistence type="predicted"/>
<dbReference type="Gene3D" id="1.10.8.60">
    <property type="match status" value="1"/>
</dbReference>
<keyword evidence="2" id="KW-0547">Nucleotide-binding</keyword>
<dbReference type="GO" id="GO:0009376">
    <property type="term" value="C:HslUV protease complex"/>
    <property type="evidence" value="ECO:0007669"/>
    <property type="project" value="InterPro"/>
</dbReference>
<name>A0A3S4W4P3_9PAST</name>
<evidence type="ECO:0000256" key="4">
    <source>
        <dbReference type="ARBA" id="ARBA00023186"/>
    </source>
</evidence>
<dbReference type="Proteomes" id="UP000278733">
    <property type="component" value="Chromosome"/>
</dbReference>
<reference evidence="6 7" key="1">
    <citation type="submission" date="2018-12" db="EMBL/GenBank/DDBJ databases">
        <authorList>
            <consortium name="Pathogen Informatics"/>
        </authorList>
    </citation>
    <scope>NUCLEOTIDE SEQUENCE [LARGE SCALE GENOMIC DNA]</scope>
    <source>
        <strain evidence="6 7">NCTC8284</strain>
    </source>
</reference>
<evidence type="ECO:0000313" key="6">
    <source>
        <dbReference type="EMBL" id="VEH68603.1"/>
    </source>
</evidence>
<organism evidence="6 7">
    <name type="scientific">Rodentibacter pneumotropicus</name>
    <dbReference type="NCBI Taxonomy" id="758"/>
    <lineage>
        <taxon>Bacteria</taxon>
        <taxon>Pseudomonadati</taxon>
        <taxon>Pseudomonadota</taxon>
        <taxon>Gammaproteobacteria</taxon>
        <taxon>Pasteurellales</taxon>
        <taxon>Pasteurellaceae</taxon>
        <taxon>Rodentibacter</taxon>
    </lineage>
</organism>
<dbReference type="InterPro" id="IPR019489">
    <property type="entry name" value="Clp_ATPase_C"/>
</dbReference>
<evidence type="ECO:0000256" key="1">
    <source>
        <dbReference type="ARBA" id="ARBA00022490"/>
    </source>
</evidence>
<dbReference type="SMART" id="SM01086">
    <property type="entry name" value="ClpB_D2-small"/>
    <property type="match status" value="1"/>
</dbReference>
<protein>
    <submittedName>
        <fullName evidence="6">ATP-dependent protease ATPase subunit HslU</fullName>
    </submittedName>
</protein>
<dbReference type="Pfam" id="PF07724">
    <property type="entry name" value="AAA_2"/>
    <property type="match status" value="1"/>
</dbReference>
<evidence type="ECO:0000256" key="2">
    <source>
        <dbReference type="ARBA" id="ARBA00022741"/>
    </source>
</evidence>
<dbReference type="SUPFAM" id="SSF52540">
    <property type="entry name" value="P-loop containing nucleoside triphosphate hydrolases"/>
    <property type="match status" value="1"/>
</dbReference>
<feature type="domain" description="Clp ATPase C-terminal" evidence="5">
    <location>
        <begin position="120"/>
        <end position="219"/>
    </location>
</feature>
<dbReference type="InterPro" id="IPR003959">
    <property type="entry name" value="ATPase_AAA_core"/>
</dbReference>
<keyword evidence="6" id="KW-0378">Hydrolase</keyword>
<evidence type="ECO:0000256" key="3">
    <source>
        <dbReference type="ARBA" id="ARBA00022840"/>
    </source>
</evidence>
<keyword evidence="6" id="KW-0645">Protease</keyword>
<dbReference type="FunFam" id="1.10.8.60:FF:000027">
    <property type="entry name" value="ATP-dependent protease ATPase subunit HslU"/>
    <property type="match status" value="1"/>
</dbReference>
<dbReference type="AlphaFoldDB" id="A0A3S4W4P3"/>
<dbReference type="Gene3D" id="1.10.8.10">
    <property type="entry name" value="DNA helicase RuvA subunit, C-terminal domain"/>
    <property type="match status" value="1"/>
</dbReference>
<dbReference type="Gene3D" id="3.40.50.300">
    <property type="entry name" value="P-loop containing nucleotide triphosphate hydrolases"/>
    <property type="match status" value="1"/>
</dbReference>
<dbReference type="KEGG" id="rpne:NCTC8284_03842"/>
<sequence length="228" mass="25205">MKIKDALKTLIDDEAAKLINPEELKQKAIEAVEQNGIVFIDEIDKICKKGEYSGADVSREGVQRDLLPLVEGSTVSTKHGMVKTDHILFIASGAFQVARPSDLIPELQGRLPIRVELSALSAADFERILTEPNASLTEQYKALMATEGVNIEFTRDAVKKIAEAAFRVNEKTENIGARRLHTVMERLMDKISFNASDMSGQTVNIDDAYVAEALGEVVENEDLSRFIL</sequence>
<dbReference type="FunFam" id="3.40.50.300:FF:000213">
    <property type="entry name" value="ATP-dependent protease ATPase subunit HslU"/>
    <property type="match status" value="1"/>
</dbReference>
<dbReference type="Pfam" id="PF10431">
    <property type="entry name" value="ClpB_D2-small"/>
    <property type="match status" value="1"/>
</dbReference>
<evidence type="ECO:0000259" key="5">
    <source>
        <dbReference type="SMART" id="SM01086"/>
    </source>
</evidence>
<dbReference type="EMBL" id="LR134405">
    <property type="protein sequence ID" value="VEH68603.1"/>
    <property type="molecule type" value="Genomic_DNA"/>
</dbReference>
<dbReference type="GO" id="GO:0016887">
    <property type="term" value="F:ATP hydrolysis activity"/>
    <property type="evidence" value="ECO:0007669"/>
    <property type="project" value="InterPro"/>
</dbReference>
<dbReference type="NCBIfam" id="TIGR00390">
    <property type="entry name" value="hslU"/>
    <property type="match status" value="1"/>
</dbReference>
<accession>A0A3S4W4P3</accession>
<dbReference type="InterPro" id="IPR027417">
    <property type="entry name" value="P-loop_NTPase"/>
</dbReference>
<dbReference type="PANTHER" id="PTHR48102:SF3">
    <property type="entry name" value="ATP-DEPENDENT PROTEASE ATPASE SUBUNIT HSLU"/>
    <property type="match status" value="1"/>
</dbReference>
<keyword evidence="4" id="KW-0143">Chaperone</keyword>